<evidence type="ECO:0000313" key="3">
    <source>
        <dbReference type="Proteomes" id="UP001054945"/>
    </source>
</evidence>
<name>A0AAV4YBE2_CAEEX</name>
<keyword evidence="1" id="KW-0732">Signal</keyword>
<accession>A0AAV4YBE2</accession>
<dbReference type="AlphaFoldDB" id="A0AAV4YBE2"/>
<feature type="signal peptide" evidence="1">
    <location>
        <begin position="1"/>
        <end position="20"/>
    </location>
</feature>
<evidence type="ECO:0000313" key="2">
    <source>
        <dbReference type="EMBL" id="GIZ03487.1"/>
    </source>
</evidence>
<sequence length="107" mass="11664">MPYTSVVLFALIAHLPFGDTHESCRVFLVPVSIRPSSPVLVVMLTLADRWLLPFLIHPVSEVASHFVSGLPSVVTGLVASVMIFAAQSANEISGIFQTGRYFGMKIY</sequence>
<protein>
    <submittedName>
        <fullName evidence="2">Uncharacterized protein</fullName>
    </submittedName>
</protein>
<feature type="chain" id="PRO_5043427949" evidence="1">
    <location>
        <begin position="21"/>
        <end position="107"/>
    </location>
</feature>
<comment type="caution">
    <text evidence="2">The sequence shown here is derived from an EMBL/GenBank/DDBJ whole genome shotgun (WGS) entry which is preliminary data.</text>
</comment>
<proteinExistence type="predicted"/>
<organism evidence="2 3">
    <name type="scientific">Caerostris extrusa</name>
    <name type="common">Bark spider</name>
    <name type="synonym">Caerostris bankana</name>
    <dbReference type="NCBI Taxonomy" id="172846"/>
    <lineage>
        <taxon>Eukaryota</taxon>
        <taxon>Metazoa</taxon>
        <taxon>Ecdysozoa</taxon>
        <taxon>Arthropoda</taxon>
        <taxon>Chelicerata</taxon>
        <taxon>Arachnida</taxon>
        <taxon>Araneae</taxon>
        <taxon>Araneomorphae</taxon>
        <taxon>Entelegynae</taxon>
        <taxon>Araneoidea</taxon>
        <taxon>Araneidae</taxon>
        <taxon>Caerostris</taxon>
    </lineage>
</organism>
<reference evidence="2 3" key="1">
    <citation type="submission" date="2021-06" db="EMBL/GenBank/DDBJ databases">
        <title>Caerostris extrusa draft genome.</title>
        <authorList>
            <person name="Kono N."/>
            <person name="Arakawa K."/>
        </authorList>
    </citation>
    <scope>NUCLEOTIDE SEQUENCE [LARGE SCALE GENOMIC DNA]</scope>
</reference>
<keyword evidence="3" id="KW-1185">Reference proteome</keyword>
<evidence type="ECO:0000256" key="1">
    <source>
        <dbReference type="SAM" id="SignalP"/>
    </source>
</evidence>
<gene>
    <name evidence="2" type="ORF">CEXT_788291</name>
</gene>
<dbReference type="EMBL" id="BPLR01001610">
    <property type="protein sequence ID" value="GIZ03487.1"/>
    <property type="molecule type" value="Genomic_DNA"/>
</dbReference>
<dbReference type="Proteomes" id="UP001054945">
    <property type="component" value="Unassembled WGS sequence"/>
</dbReference>